<dbReference type="AlphaFoldDB" id="A0A0E9VET8"/>
<reference evidence="1" key="1">
    <citation type="submission" date="2014-11" db="EMBL/GenBank/DDBJ databases">
        <authorList>
            <person name="Amaro Gonzalez C."/>
        </authorList>
    </citation>
    <scope>NUCLEOTIDE SEQUENCE</scope>
</reference>
<evidence type="ECO:0000313" key="1">
    <source>
        <dbReference type="EMBL" id="JAH76644.1"/>
    </source>
</evidence>
<organism evidence="1">
    <name type="scientific">Anguilla anguilla</name>
    <name type="common">European freshwater eel</name>
    <name type="synonym">Muraena anguilla</name>
    <dbReference type="NCBI Taxonomy" id="7936"/>
    <lineage>
        <taxon>Eukaryota</taxon>
        <taxon>Metazoa</taxon>
        <taxon>Chordata</taxon>
        <taxon>Craniata</taxon>
        <taxon>Vertebrata</taxon>
        <taxon>Euteleostomi</taxon>
        <taxon>Actinopterygii</taxon>
        <taxon>Neopterygii</taxon>
        <taxon>Teleostei</taxon>
        <taxon>Anguilliformes</taxon>
        <taxon>Anguillidae</taxon>
        <taxon>Anguilla</taxon>
    </lineage>
</organism>
<name>A0A0E9VET8_ANGAN</name>
<protein>
    <submittedName>
        <fullName evidence="1">Uncharacterized protein</fullName>
    </submittedName>
</protein>
<dbReference type="EMBL" id="GBXM01031933">
    <property type="protein sequence ID" value="JAH76644.1"/>
    <property type="molecule type" value="Transcribed_RNA"/>
</dbReference>
<proteinExistence type="predicted"/>
<sequence>MPASITFTIVRDPIMVTHSHSPRWKWLKERGENQKHVASS</sequence>
<reference evidence="1" key="2">
    <citation type="journal article" date="2015" name="Fish Shellfish Immunol.">
        <title>Early steps in the European eel (Anguilla anguilla)-Vibrio vulnificus interaction in the gills: Role of the RtxA13 toxin.</title>
        <authorList>
            <person name="Callol A."/>
            <person name="Pajuelo D."/>
            <person name="Ebbesson L."/>
            <person name="Teles M."/>
            <person name="MacKenzie S."/>
            <person name="Amaro C."/>
        </authorList>
    </citation>
    <scope>NUCLEOTIDE SEQUENCE</scope>
</reference>
<accession>A0A0E9VET8</accession>